<dbReference type="InterPro" id="IPR036179">
    <property type="entry name" value="Ig-like_dom_sf"/>
</dbReference>
<gene>
    <name evidence="1" type="ORF">COCON_G00023410</name>
</gene>
<dbReference type="SUPFAM" id="SSF48726">
    <property type="entry name" value="Immunoglobulin"/>
    <property type="match status" value="1"/>
</dbReference>
<comment type="caution">
    <text evidence="1">The sequence shown here is derived from an EMBL/GenBank/DDBJ whole genome shotgun (WGS) entry which is preliminary data.</text>
</comment>
<evidence type="ECO:0000313" key="1">
    <source>
        <dbReference type="EMBL" id="KAJ8283491.1"/>
    </source>
</evidence>
<proteinExistence type="predicted"/>
<sequence>MPTGLWVDTLNVGWVFQGKGRLVHHLTEPVRSQLHLERNRLVLTCMAEGSWPLEFKWIHNGSEITRFSLEYRALSLPHGPRPVVFALTFLLGVSRAGAGVMGIAGIPHFELVMNAFLRLATPPLALPPRPPPPRRPDPHCALTHTAKYRRPHPSPSSTVTSPCCGRIATLSPPRASQSCHARYGRAYWTISQCPQGL</sequence>
<reference evidence="1" key="1">
    <citation type="journal article" date="2023" name="Science">
        <title>Genome structures resolve the early diversification of teleost fishes.</title>
        <authorList>
            <person name="Parey E."/>
            <person name="Louis A."/>
            <person name="Montfort J."/>
            <person name="Bouchez O."/>
            <person name="Roques C."/>
            <person name="Iampietro C."/>
            <person name="Lluch J."/>
            <person name="Castinel A."/>
            <person name="Donnadieu C."/>
            <person name="Desvignes T."/>
            <person name="Floi Bucao C."/>
            <person name="Jouanno E."/>
            <person name="Wen M."/>
            <person name="Mejri S."/>
            <person name="Dirks R."/>
            <person name="Jansen H."/>
            <person name="Henkel C."/>
            <person name="Chen W.J."/>
            <person name="Zahm M."/>
            <person name="Cabau C."/>
            <person name="Klopp C."/>
            <person name="Thompson A.W."/>
            <person name="Robinson-Rechavi M."/>
            <person name="Braasch I."/>
            <person name="Lecointre G."/>
            <person name="Bobe J."/>
            <person name="Postlethwait J.H."/>
            <person name="Berthelot C."/>
            <person name="Roest Crollius H."/>
            <person name="Guiguen Y."/>
        </authorList>
    </citation>
    <scope>NUCLEOTIDE SEQUENCE</scope>
    <source>
        <strain evidence="1">Concon-B</strain>
    </source>
</reference>
<organism evidence="1 2">
    <name type="scientific">Conger conger</name>
    <name type="common">Conger eel</name>
    <name type="synonym">Muraena conger</name>
    <dbReference type="NCBI Taxonomy" id="82655"/>
    <lineage>
        <taxon>Eukaryota</taxon>
        <taxon>Metazoa</taxon>
        <taxon>Chordata</taxon>
        <taxon>Craniata</taxon>
        <taxon>Vertebrata</taxon>
        <taxon>Euteleostomi</taxon>
        <taxon>Actinopterygii</taxon>
        <taxon>Neopterygii</taxon>
        <taxon>Teleostei</taxon>
        <taxon>Anguilliformes</taxon>
        <taxon>Congridae</taxon>
        <taxon>Conger</taxon>
    </lineage>
</organism>
<evidence type="ECO:0008006" key="3">
    <source>
        <dbReference type="Google" id="ProtNLM"/>
    </source>
</evidence>
<evidence type="ECO:0000313" key="2">
    <source>
        <dbReference type="Proteomes" id="UP001152803"/>
    </source>
</evidence>
<name>A0A9Q1DX75_CONCO</name>
<dbReference type="Proteomes" id="UP001152803">
    <property type="component" value="Unassembled WGS sequence"/>
</dbReference>
<dbReference type="OrthoDB" id="8923679at2759"/>
<accession>A0A9Q1DX75</accession>
<protein>
    <recommendedName>
        <fullName evidence="3">Ig-like domain-containing protein</fullName>
    </recommendedName>
</protein>
<dbReference type="AlphaFoldDB" id="A0A9Q1DX75"/>
<keyword evidence="2" id="KW-1185">Reference proteome</keyword>
<dbReference type="EMBL" id="JAFJMO010000002">
    <property type="protein sequence ID" value="KAJ8283491.1"/>
    <property type="molecule type" value="Genomic_DNA"/>
</dbReference>